<feature type="transmembrane region" description="Helical" evidence="9">
    <location>
        <begin position="167"/>
        <end position="190"/>
    </location>
</feature>
<feature type="transmembrane region" description="Helical" evidence="9">
    <location>
        <begin position="196"/>
        <end position="220"/>
    </location>
</feature>
<dbReference type="InterPro" id="IPR020846">
    <property type="entry name" value="MFS_dom"/>
</dbReference>
<evidence type="ECO:0000256" key="5">
    <source>
        <dbReference type="ARBA" id="ARBA00022692"/>
    </source>
</evidence>
<dbReference type="PROSITE" id="PS50850">
    <property type="entry name" value="MFS"/>
    <property type="match status" value="1"/>
</dbReference>
<keyword evidence="12" id="KW-1185">Reference proteome</keyword>
<dbReference type="OrthoDB" id="63984at2"/>
<keyword evidence="3" id="KW-0813">Transport</keyword>
<evidence type="ECO:0000256" key="9">
    <source>
        <dbReference type="SAM" id="Phobius"/>
    </source>
</evidence>
<dbReference type="Pfam" id="PF07690">
    <property type="entry name" value="MFS_1"/>
    <property type="match status" value="1"/>
</dbReference>
<keyword evidence="7 9" id="KW-0472">Membrane</keyword>
<feature type="transmembrane region" description="Helical" evidence="9">
    <location>
        <begin position="288"/>
        <end position="307"/>
    </location>
</feature>
<dbReference type="GO" id="GO:0005886">
    <property type="term" value="C:plasma membrane"/>
    <property type="evidence" value="ECO:0007669"/>
    <property type="project" value="UniProtKB-SubCell"/>
</dbReference>
<evidence type="ECO:0000313" key="11">
    <source>
        <dbReference type="EMBL" id="RKQ33777.1"/>
    </source>
</evidence>
<dbReference type="InterPro" id="IPR036259">
    <property type="entry name" value="MFS_trans_sf"/>
</dbReference>
<sequence>MHAWHGRVREDAAARAGPSQQEVHPGMGSSRRVWEGYDKGSSGYRRILVALLCAGVATFAQLYSVQGVLPIMAEDLNVDAAQSALAVSAATLGLAVGVIPWSLVSDRWGRLRAMVIAVVAATCLGVLMGFMPSFEALVALRFVEGMALGGIPAVAMAYLAEEVNPRYGAVAAGTYISGTSLGGLFGRIVAAPLADFFGWRVGTSVVALLAAAAAVVFIVLAPRQRGFTPQPVRLTGEQGLLSHLWRNLRDRRLLTLYLQGFLLMGGFVAVYNYIGFHLGEAPFNVPQSVVSVLFLAYLSGTWSSARAGGLAGRFGRRPVLLGSALVMLTGLLLTTVPWLPVIVAGLLVFTAGFFAAHSVANGWVPALATEGKAQASSLYTLLYYGGSSVFGYAVGVPFTAAGWNGAVLCIAGLIVTAVVLALTFLPRAATSCR</sequence>
<evidence type="ECO:0000259" key="10">
    <source>
        <dbReference type="PROSITE" id="PS50850"/>
    </source>
</evidence>
<dbReference type="AlphaFoldDB" id="A0A495A2M3"/>
<dbReference type="EMBL" id="PNJG02000004">
    <property type="protein sequence ID" value="RKQ33777.1"/>
    <property type="molecule type" value="Genomic_DNA"/>
</dbReference>
<keyword evidence="4" id="KW-1003">Cell membrane</keyword>
<evidence type="ECO:0000313" key="12">
    <source>
        <dbReference type="Proteomes" id="UP000249516"/>
    </source>
</evidence>
<dbReference type="SUPFAM" id="SSF103473">
    <property type="entry name" value="MFS general substrate transporter"/>
    <property type="match status" value="1"/>
</dbReference>
<feature type="transmembrane region" description="Helical" evidence="9">
    <location>
        <begin position="47"/>
        <end position="64"/>
    </location>
</feature>
<dbReference type="PANTHER" id="PTHR43271:SF1">
    <property type="entry name" value="INNER MEMBRANE TRANSPORT PROTEIN YNFM"/>
    <property type="match status" value="1"/>
</dbReference>
<dbReference type="Proteomes" id="UP000249516">
    <property type="component" value="Unassembled WGS sequence"/>
</dbReference>
<reference evidence="11 12" key="1">
    <citation type="submission" date="2018-10" db="EMBL/GenBank/DDBJ databases">
        <title>Kocuria tytouropygialis sp. nov., isolated from the uropygial gland of an American barn owl (Tyto furcata).</title>
        <authorList>
            <person name="Braun M.S."/>
            <person name="Wang E."/>
            <person name="Zimmermann S."/>
            <person name="Wagner H."/>
            <person name="Wink M."/>
        </authorList>
    </citation>
    <scope>NUCLEOTIDE SEQUENCE [LARGE SCALE GENOMIC DNA]</scope>
    <source>
        <strain evidence="11 12">442</strain>
    </source>
</reference>
<feature type="transmembrane region" description="Helical" evidence="9">
    <location>
        <begin position="342"/>
        <end position="364"/>
    </location>
</feature>
<comment type="caution">
    <text evidence="11">The sequence shown here is derived from an EMBL/GenBank/DDBJ whole genome shotgun (WGS) entry which is preliminary data.</text>
</comment>
<feature type="transmembrane region" description="Helical" evidence="9">
    <location>
        <begin position="254"/>
        <end position="276"/>
    </location>
</feature>
<evidence type="ECO:0000256" key="8">
    <source>
        <dbReference type="SAM" id="MobiDB-lite"/>
    </source>
</evidence>
<keyword evidence="5 9" id="KW-0812">Transmembrane</keyword>
<dbReference type="CDD" id="cd17324">
    <property type="entry name" value="MFS_NepI_like"/>
    <property type="match status" value="1"/>
</dbReference>
<dbReference type="Gene3D" id="1.20.1250.20">
    <property type="entry name" value="MFS general substrate transporter like domains"/>
    <property type="match status" value="1"/>
</dbReference>
<comment type="similarity">
    <text evidence="2">Belongs to the major facilitator superfamily.</text>
</comment>
<organism evidence="11 12">
    <name type="scientific">Kocuria tytonis</name>
    <dbReference type="NCBI Taxonomy" id="2054280"/>
    <lineage>
        <taxon>Bacteria</taxon>
        <taxon>Bacillati</taxon>
        <taxon>Actinomycetota</taxon>
        <taxon>Actinomycetes</taxon>
        <taxon>Micrococcales</taxon>
        <taxon>Micrococcaceae</taxon>
        <taxon>Kocuria</taxon>
    </lineage>
</organism>
<feature type="transmembrane region" description="Helical" evidence="9">
    <location>
        <begin position="137"/>
        <end position="160"/>
    </location>
</feature>
<feature type="region of interest" description="Disordered" evidence="8">
    <location>
        <begin position="1"/>
        <end position="30"/>
    </location>
</feature>
<dbReference type="PANTHER" id="PTHR43271">
    <property type="entry name" value="BLL2771 PROTEIN"/>
    <property type="match status" value="1"/>
</dbReference>
<accession>A0A495A2M3</accession>
<evidence type="ECO:0000256" key="4">
    <source>
        <dbReference type="ARBA" id="ARBA00022475"/>
    </source>
</evidence>
<feature type="transmembrane region" description="Helical" evidence="9">
    <location>
        <begin position="401"/>
        <end position="425"/>
    </location>
</feature>
<comment type="subcellular location">
    <subcellularLocation>
        <location evidence="1">Cell membrane</location>
        <topology evidence="1">Multi-pass membrane protein</topology>
    </subcellularLocation>
</comment>
<dbReference type="InterPro" id="IPR011701">
    <property type="entry name" value="MFS"/>
</dbReference>
<feature type="transmembrane region" description="Helical" evidence="9">
    <location>
        <begin position="376"/>
        <end position="395"/>
    </location>
</feature>
<name>A0A495A2M3_9MICC</name>
<gene>
    <name evidence="11" type="ORF">C1C97_011010</name>
</gene>
<dbReference type="GO" id="GO:0022857">
    <property type="term" value="F:transmembrane transporter activity"/>
    <property type="evidence" value="ECO:0007669"/>
    <property type="project" value="InterPro"/>
</dbReference>
<evidence type="ECO:0000256" key="1">
    <source>
        <dbReference type="ARBA" id="ARBA00004651"/>
    </source>
</evidence>
<evidence type="ECO:0000256" key="2">
    <source>
        <dbReference type="ARBA" id="ARBA00008335"/>
    </source>
</evidence>
<protein>
    <submittedName>
        <fullName evidence="11">MFS transporter</fullName>
    </submittedName>
</protein>
<evidence type="ECO:0000256" key="7">
    <source>
        <dbReference type="ARBA" id="ARBA00023136"/>
    </source>
</evidence>
<evidence type="ECO:0000256" key="3">
    <source>
        <dbReference type="ARBA" id="ARBA00022448"/>
    </source>
</evidence>
<feature type="transmembrane region" description="Helical" evidence="9">
    <location>
        <begin position="84"/>
        <end position="104"/>
    </location>
</feature>
<evidence type="ECO:0000256" key="6">
    <source>
        <dbReference type="ARBA" id="ARBA00022989"/>
    </source>
</evidence>
<feature type="transmembrane region" description="Helical" evidence="9">
    <location>
        <begin position="319"/>
        <end position="336"/>
    </location>
</feature>
<feature type="transmembrane region" description="Helical" evidence="9">
    <location>
        <begin position="111"/>
        <end position="131"/>
    </location>
</feature>
<feature type="domain" description="Major facilitator superfamily (MFS) profile" evidence="10">
    <location>
        <begin position="47"/>
        <end position="429"/>
    </location>
</feature>
<keyword evidence="6 9" id="KW-1133">Transmembrane helix</keyword>
<proteinExistence type="inferred from homology"/>